<name>A0ABU2KL06_9FLAO</name>
<dbReference type="RefSeq" id="WP_311402350.1">
    <property type="nucleotide sequence ID" value="NZ_JAVRBG010000013.1"/>
</dbReference>
<reference evidence="2" key="1">
    <citation type="submission" date="2023-07" db="EMBL/GenBank/DDBJ databases">
        <title>Isolating and identifying novel microbial strains from the Mariana Trench.</title>
        <authorList>
            <person name="Fu H."/>
        </authorList>
    </citation>
    <scope>NUCLEOTIDE SEQUENCE [LARGE SCALE GENOMIC DNA]</scope>
    <source>
        <strain evidence="2">T-y2</strain>
    </source>
</reference>
<dbReference type="PROSITE" id="PS51257">
    <property type="entry name" value="PROKAR_LIPOPROTEIN"/>
    <property type="match status" value="1"/>
</dbReference>
<accession>A0ABU2KL06</accession>
<protein>
    <recommendedName>
        <fullName evidence="3">Lipoprotein</fullName>
    </recommendedName>
</protein>
<dbReference type="Proteomes" id="UP001182991">
    <property type="component" value="Unassembled WGS sequence"/>
</dbReference>
<dbReference type="EMBL" id="JAVRBG010000013">
    <property type="protein sequence ID" value="MDT0295412.1"/>
    <property type="molecule type" value="Genomic_DNA"/>
</dbReference>
<evidence type="ECO:0000313" key="1">
    <source>
        <dbReference type="EMBL" id="MDT0295412.1"/>
    </source>
</evidence>
<gene>
    <name evidence="1" type="ORF">RLT85_12305</name>
</gene>
<keyword evidence="2" id="KW-1185">Reference proteome</keyword>
<organism evidence="1 2">
    <name type="scientific">Mesonia ostreae</name>
    <dbReference type="NCBI Taxonomy" id="861110"/>
    <lineage>
        <taxon>Bacteria</taxon>
        <taxon>Pseudomonadati</taxon>
        <taxon>Bacteroidota</taxon>
        <taxon>Flavobacteriia</taxon>
        <taxon>Flavobacteriales</taxon>
        <taxon>Flavobacteriaceae</taxon>
        <taxon>Mesonia</taxon>
    </lineage>
</organism>
<proteinExistence type="predicted"/>
<sequence>MKIKILSIVIILMLSGCRDDKKAENQIDDKTQRVEISTKKNTKETFKKIDKNIVKKLNDTISSKNLKTEEEIMNAYKPKDSYTEGNYTYTISKNDLGNDSQEIILVEDDLLDDSLLAKKTIMIVKKENSILKVVSIKENYKCRQNRGHQEWSAELCN</sequence>
<evidence type="ECO:0008006" key="3">
    <source>
        <dbReference type="Google" id="ProtNLM"/>
    </source>
</evidence>
<comment type="caution">
    <text evidence="1">The sequence shown here is derived from an EMBL/GenBank/DDBJ whole genome shotgun (WGS) entry which is preliminary data.</text>
</comment>
<evidence type="ECO:0000313" key="2">
    <source>
        <dbReference type="Proteomes" id="UP001182991"/>
    </source>
</evidence>